<dbReference type="PROSITE" id="PS51257">
    <property type="entry name" value="PROKAR_LIPOPROTEIN"/>
    <property type="match status" value="1"/>
</dbReference>
<feature type="signal peptide" evidence="2">
    <location>
        <begin position="1"/>
        <end position="19"/>
    </location>
</feature>
<comment type="caution">
    <text evidence="3">The sequence shown here is derived from an EMBL/GenBank/DDBJ whole genome shotgun (WGS) entry which is preliminary data.</text>
</comment>
<organism evidence="3 4">
    <name type="scientific">Paraperlucidibaca baekdonensis</name>
    <dbReference type="NCBI Taxonomy" id="748120"/>
    <lineage>
        <taxon>Bacteria</taxon>
        <taxon>Pseudomonadati</taxon>
        <taxon>Pseudomonadota</taxon>
        <taxon>Gammaproteobacteria</taxon>
        <taxon>Moraxellales</taxon>
        <taxon>Moraxellaceae</taxon>
        <taxon>Paraperlucidibaca</taxon>
    </lineage>
</organism>
<evidence type="ECO:0000313" key="3">
    <source>
        <dbReference type="EMBL" id="REH37588.1"/>
    </source>
</evidence>
<keyword evidence="4" id="KW-1185">Reference proteome</keyword>
<dbReference type="AlphaFoldDB" id="A0A3E0H2P8"/>
<sequence>MQIKKVAILAAVAATLAIAGCAKKEEAAPMEAPAVEEAAAPVVEEAEAMAEEAAPVAEEAPAEEAAAQ</sequence>
<evidence type="ECO:0000256" key="1">
    <source>
        <dbReference type="SAM" id="MobiDB-lite"/>
    </source>
</evidence>
<dbReference type="Proteomes" id="UP000256774">
    <property type="component" value="Unassembled WGS sequence"/>
</dbReference>
<reference evidence="3 4" key="1">
    <citation type="submission" date="2018-08" db="EMBL/GenBank/DDBJ databases">
        <title>Genomic Encyclopedia of Type Strains, Phase IV (KMG-IV): sequencing the most valuable type-strain genomes for metagenomic binning, comparative biology and taxonomic classification.</title>
        <authorList>
            <person name="Goeker M."/>
        </authorList>
    </citation>
    <scope>NUCLEOTIDE SEQUENCE [LARGE SCALE GENOMIC DNA]</scope>
    <source>
        <strain evidence="3 4">DSM 26022</strain>
    </source>
</reference>
<name>A0A3E0H2P8_9GAMM</name>
<accession>A0A3E0H2P8</accession>
<dbReference type="EMBL" id="QUNR01000003">
    <property type="protein sequence ID" value="REH37588.1"/>
    <property type="molecule type" value="Genomic_DNA"/>
</dbReference>
<proteinExistence type="predicted"/>
<evidence type="ECO:0000313" key="4">
    <source>
        <dbReference type="Proteomes" id="UP000256774"/>
    </source>
</evidence>
<dbReference type="RefSeq" id="WP_116208211.1">
    <property type="nucleotide sequence ID" value="NZ_QUNR01000003.1"/>
</dbReference>
<evidence type="ECO:0000256" key="2">
    <source>
        <dbReference type="SAM" id="SignalP"/>
    </source>
</evidence>
<gene>
    <name evidence="3" type="ORF">DFR26_1363</name>
</gene>
<keyword evidence="2" id="KW-0732">Signal</keyword>
<evidence type="ECO:0008006" key="5">
    <source>
        <dbReference type="Google" id="ProtNLM"/>
    </source>
</evidence>
<protein>
    <recommendedName>
        <fullName evidence="5">Lipoprotein</fullName>
    </recommendedName>
</protein>
<feature type="region of interest" description="Disordered" evidence="1">
    <location>
        <begin position="46"/>
        <end position="68"/>
    </location>
</feature>
<feature type="chain" id="PRO_5017785179" description="Lipoprotein" evidence="2">
    <location>
        <begin position="20"/>
        <end position="68"/>
    </location>
</feature>
<feature type="compositionally biased region" description="Low complexity" evidence="1">
    <location>
        <begin position="51"/>
        <end position="68"/>
    </location>
</feature>